<dbReference type="InterPro" id="IPR033133">
    <property type="entry name" value="PUM-HD"/>
</dbReference>
<dbReference type="GeneID" id="19010851"/>
<dbReference type="RefSeq" id="XP_007508175.1">
    <property type="nucleotide sequence ID" value="XM_007508113.1"/>
</dbReference>
<dbReference type="KEGG" id="bpg:Bathy18g01510"/>
<dbReference type="InterPro" id="IPR012959">
    <property type="entry name" value="CPL_dom"/>
</dbReference>
<dbReference type="GO" id="GO:0006417">
    <property type="term" value="P:regulation of translation"/>
    <property type="evidence" value="ECO:0007669"/>
    <property type="project" value="TreeGrafter"/>
</dbReference>
<keyword evidence="7" id="KW-1185">Reference proteome</keyword>
<dbReference type="SMART" id="SM00025">
    <property type="entry name" value="Pumilio"/>
    <property type="match status" value="4"/>
</dbReference>
<feature type="region of interest" description="Disordered" evidence="4">
    <location>
        <begin position="152"/>
        <end position="189"/>
    </location>
</feature>
<dbReference type="Pfam" id="PF08144">
    <property type="entry name" value="CPL"/>
    <property type="match status" value="1"/>
</dbReference>
<dbReference type="Gene3D" id="1.25.10.10">
    <property type="entry name" value="Leucine-rich Repeat Variant"/>
    <property type="match status" value="1"/>
</dbReference>
<dbReference type="PANTHER" id="PTHR13389:SF0">
    <property type="entry name" value="PUMILIO HOMOLOG 3"/>
    <property type="match status" value="1"/>
</dbReference>
<feature type="compositionally biased region" description="Gly residues" evidence="4">
    <location>
        <begin position="27"/>
        <end position="39"/>
    </location>
</feature>
<name>K8ERJ2_9CHLO</name>
<dbReference type="Pfam" id="PF00806">
    <property type="entry name" value="PUF"/>
    <property type="match status" value="2"/>
</dbReference>
<protein>
    <recommendedName>
        <fullName evidence="5">PUM-HD domain-containing protein</fullName>
    </recommendedName>
</protein>
<feature type="compositionally biased region" description="Acidic residues" evidence="4">
    <location>
        <begin position="581"/>
        <end position="592"/>
    </location>
</feature>
<feature type="region of interest" description="Disordered" evidence="4">
    <location>
        <begin position="1"/>
        <end position="130"/>
    </location>
</feature>
<dbReference type="OrthoDB" id="497380at2759"/>
<dbReference type="PROSITE" id="PS50303">
    <property type="entry name" value="PUM_HD"/>
    <property type="match status" value="1"/>
</dbReference>
<dbReference type="EMBL" id="FO082261">
    <property type="protein sequence ID" value="CCO20666.1"/>
    <property type="molecule type" value="Genomic_DNA"/>
</dbReference>
<feature type="compositionally biased region" description="Low complexity" evidence="4">
    <location>
        <begin position="74"/>
        <end position="86"/>
    </location>
</feature>
<evidence type="ECO:0000256" key="3">
    <source>
        <dbReference type="PROSITE-ProRule" id="PRU00317"/>
    </source>
</evidence>
<feature type="repeat" description="Pumilio" evidence="3">
    <location>
        <begin position="201"/>
        <end position="236"/>
    </location>
</feature>
<dbReference type="AlphaFoldDB" id="K8ERJ2"/>
<keyword evidence="2" id="KW-0694">RNA-binding</keyword>
<feature type="compositionally biased region" description="Acidic residues" evidence="4">
    <location>
        <begin position="171"/>
        <end position="181"/>
    </location>
</feature>
<organism evidence="6 7">
    <name type="scientific">Bathycoccus prasinos</name>
    <dbReference type="NCBI Taxonomy" id="41875"/>
    <lineage>
        <taxon>Eukaryota</taxon>
        <taxon>Viridiplantae</taxon>
        <taxon>Chlorophyta</taxon>
        <taxon>Mamiellophyceae</taxon>
        <taxon>Mamiellales</taxon>
        <taxon>Bathycoccaceae</taxon>
        <taxon>Bathycoccus</taxon>
    </lineage>
</organism>
<feature type="repeat" description="Pumilio" evidence="3">
    <location>
        <begin position="237"/>
        <end position="272"/>
    </location>
</feature>
<evidence type="ECO:0000256" key="1">
    <source>
        <dbReference type="ARBA" id="ARBA00022737"/>
    </source>
</evidence>
<dbReference type="InterPro" id="IPR040059">
    <property type="entry name" value="PUM3"/>
</dbReference>
<feature type="compositionally biased region" description="Basic and acidic residues" evidence="4">
    <location>
        <begin position="61"/>
        <end position="70"/>
    </location>
</feature>
<evidence type="ECO:0000259" key="5">
    <source>
        <dbReference type="PROSITE" id="PS50303"/>
    </source>
</evidence>
<feature type="compositionally biased region" description="Low complexity" evidence="4">
    <location>
        <begin position="106"/>
        <end position="127"/>
    </location>
</feature>
<gene>
    <name evidence="6" type="ordered locus">Bathy18g01510</name>
</gene>
<sequence>MPRATKSAGLNAKAKRKERREEKFNNKGGGGGGGEGGAATTGKTFEDEEGGNKQKKKHKGNQHEDKDNNKKSKNTSSSFKSSNASNGNGDKKAWKSGGIGGGSGGFKKTASSQQQQQTQSQSQSQKQGFAKPNFQLIEELVLIFEKLRQTKDSSKTKNGGGNRGKGKRAGDDDDDDDDSDNDNNSRDAGKKKEYATLIYSKTKGKIPEIANNHKGSRIVQSLLKYGTEEQINSVFAECAPKLAILAKSLYGNFLIRKLIEKTKKEDYPQLLQNVKGQVTSLARHPIGSQILEHLYHSAKGEQRAQMQAEFYGGEFVHFSNASAMTKKDGKNANKEPPTLKDILLQKPAMQRQNTLKNISRSILPILEKGLVSPLIVHKVLKEYLLVGGASLRAEAANSIAAPAFLRLFHTREGATATNVMLSYAGAKQRKQVLKALKTQVWRVSQDECAHSTIMTLIDCVDDTNMLNKIILQELKSEDIAGIVCEHKFGKRVILHLLRPRLNKYSPPNLQMMMLSPEEIHQSVEAAKALVKTLQKQQKKINRHDNDGDDGEEEIEDDEILKDSSNKKSEGNKRKLNSDGGSDSEEDEEEAEGADVNFGVAKKSEQQRRLEVFKQYGFAEALVKSCQDNIDRMLRSKESGDVLYEVIIGGLDDVVYESCGEGKMNAFYERIAEVVTESVKSAKADEEDNLLENFFSTRLLRRAAQDCPRFAKVLFDSSICASSSLQKKWLSVPHAEKIIAGVLSCPDEKFVTEAKAKMGADADAILAKVIAIKEKHRDNAAKGKA</sequence>
<dbReference type="eggNOG" id="KOG2050">
    <property type="taxonomic scope" value="Eukaryota"/>
</dbReference>
<dbReference type="PANTHER" id="PTHR13389">
    <property type="entry name" value="PUMILIO HOMOLOG 3"/>
    <property type="match status" value="1"/>
</dbReference>
<dbReference type="SUPFAM" id="SSF48371">
    <property type="entry name" value="ARM repeat"/>
    <property type="match status" value="1"/>
</dbReference>
<proteinExistence type="predicted"/>
<reference evidence="6 7" key="1">
    <citation type="submission" date="2011-10" db="EMBL/GenBank/DDBJ databases">
        <authorList>
            <person name="Genoscope - CEA"/>
        </authorList>
    </citation>
    <scope>NUCLEOTIDE SEQUENCE [LARGE SCALE GENOMIC DNA]</scope>
    <source>
        <strain evidence="6 7">RCC 1105</strain>
    </source>
</reference>
<evidence type="ECO:0000256" key="4">
    <source>
        <dbReference type="SAM" id="MobiDB-lite"/>
    </source>
</evidence>
<dbReference type="InterPro" id="IPR001313">
    <property type="entry name" value="Pumilio_RNA-bd_rpt"/>
</dbReference>
<evidence type="ECO:0000313" key="6">
    <source>
        <dbReference type="EMBL" id="CCO20666.1"/>
    </source>
</evidence>
<dbReference type="GO" id="GO:0003729">
    <property type="term" value="F:mRNA binding"/>
    <property type="evidence" value="ECO:0007669"/>
    <property type="project" value="TreeGrafter"/>
</dbReference>
<dbReference type="InterPro" id="IPR016024">
    <property type="entry name" value="ARM-type_fold"/>
</dbReference>
<evidence type="ECO:0000256" key="2">
    <source>
        <dbReference type="ARBA" id="ARBA00022884"/>
    </source>
</evidence>
<dbReference type="STRING" id="41875.K8ERJ2"/>
<feature type="compositionally biased region" description="Basic and acidic residues" evidence="4">
    <location>
        <begin position="560"/>
        <end position="576"/>
    </location>
</feature>
<dbReference type="InterPro" id="IPR011989">
    <property type="entry name" value="ARM-like"/>
</dbReference>
<feature type="domain" description="PUM-HD" evidence="5">
    <location>
        <begin position="177"/>
        <end position="537"/>
    </location>
</feature>
<dbReference type="Proteomes" id="UP000198341">
    <property type="component" value="Chromosome 18"/>
</dbReference>
<keyword evidence="1" id="KW-0677">Repeat</keyword>
<dbReference type="GO" id="GO:0005730">
    <property type="term" value="C:nucleolus"/>
    <property type="evidence" value="ECO:0007669"/>
    <property type="project" value="TreeGrafter"/>
</dbReference>
<evidence type="ECO:0000313" key="7">
    <source>
        <dbReference type="Proteomes" id="UP000198341"/>
    </source>
</evidence>
<feature type="compositionally biased region" description="Acidic residues" evidence="4">
    <location>
        <begin position="546"/>
        <end position="559"/>
    </location>
</feature>
<dbReference type="PROSITE" id="PS50302">
    <property type="entry name" value="PUM"/>
    <property type="match status" value="2"/>
</dbReference>
<accession>K8ERJ2</accession>
<feature type="region of interest" description="Disordered" evidence="4">
    <location>
        <begin position="536"/>
        <end position="598"/>
    </location>
</feature>